<keyword evidence="2" id="KW-0479">Metal-binding</keyword>
<dbReference type="AlphaFoldDB" id="A0A4U8T2D8"/>
<dbReference type="Gene3D" id="3.40.50.11750">
    <property type="entry name" value="HypD, alpha/beta domain 1"/>
    <property type="match status" value="2"/>
</dbReference>
<reference evidence="4 5" key="1">
    <citation type="journal article" date="2014" name="Genome Announc.">
        <title>Draft genome sequences of eight enterohepatic helicobacter species isolated from both laboratory and wild rodents.</title>
        <authorList>
            <person name="Sheh A."/>
            <person name="Shen Z."/>
            <person name="Fox J.G."/>
        </authorList>
    </citation>
    <scope>NUCLEOTIDE SEQUENCE [LARGE SCALE GENOMIC DNA]</scope>
    <source>
        <strain evidence="4 5">MIT 96-1001</strain>
    </source>
</reference>
<dbReference type="Pfam" id="PF01924">
    <property type="entry name" value="HypD"/>
    <property type="match status" value="1"/>
</dbReference>
<dbReference type="Gene3D" id="6.10.20.100">
    <property type="match status" value="1"/>
</dbReference>
<evidence type="ECO:0000256" key="3">
    <source>
        <dbReference type="ARBA" id="ARBA00023004"/>
    </source>
</evidence>
<evidence type="ECO:0000313" key="5">
    <source>
        <dbReference type="Proteomes" id="UP000029921"/>
    </source>
</evidence>
<gene>
    <name evidence="4" type="primary">hypD</name>
    <name evidence="4" type="ORF">LS74_002415</name>
</gene>
<dbReference type="RefSeq" id="WP_138128750.1">
    <property type="nucleotide sequence ID" value="NZ_JRPE02000002.1"/>
</dbReference>
<dbReference type="GO" id="GO:0051539">
    <property type="term" value="F:4 iron, 4 sulfur cluster binding"/>
    <property type="evidence" value="ECO:0007669"/>
    <property type="project" value="TreeGrafter"/>
</dbReference>
<dbReference type="InterPro" id="IPR042244">
    <property type="entry name" value="HypD_2_sf"/>
</dbReference>
<dbReference type="InterPro" id="IPR002780">
    <property type="entry name" value="Hyd_form_HypD"/>
</dbReference>
<dbReference type="GO" id="GO:0051604">
    <property type="term" value="P:protein maturation"/>
    <property type="evidence" value="ECO:0007669"/>
    <property type="project" value="TreeGrafter"/>
</dbReference>
<comment type="similarity">
    <text evidence="1">Belongs to the HypD family.</text>
</comment>
<dbReference type="EMBL" id="JRPE02000002">
    <property type="protein sequence ID" value="TLD93585.1"/>
    <property type="molecule type" value="Genomic_DNA"/>
</dbReference>
<proteinExistence type="inferred from homology"/>
<organism evidence="4 5">
    <name type="scientific">Helicobacter magdeburgensis</name>
    <dbReference type="NCBI Taxonomy" id="471858"/>
    <lineage>
        <taxon>Bacteria</taxon>
        <taxon>Pseudomonadati</taxon>
        <taxon>Campylobacterota</taxon>
        <taxon>Epsilonproteobacteria</taxon>
        <taxon>Campylobacterales</taxon>
        <taxon>Helicobacteraceae</taxon>
        <taxon>Helicobacter</taxon>
    </lineage>
</organism>
<evidence type="ECO:0000256" key="1">
    <source>
        <dbReference type="ARBA" id="ARBA00007888"/>
    </source>
</evidence>
<name>A0A4U8T2D8_9HELI</name>
<comment type="caution">
    <text evidence="4">The sequence shown here is derived from an EMBL/GenBank/DDBJ whole genome shotgun (WGS) entry which is preliminary data.</text>
</comment>
<keyword evidence="3" id="KW-0408">Iron</keyword>
<dbReference type="InterPro" id="IPR042243">
    <property type="entry name" value="HypD_1"/>
</dbReference>
<dbReference type="NCBIfam" id="TIGR00075">
    <property type="entry name" value="hypD"/>
    <property type="match status" value="1"/>
</dbReference>
<dbReference type="GO" id="GO:0005506">
    <property type="term" value="F:iron ion binding"/>
    <property type="evidence" value="ECO:0007669"/>
    <property type="project" value="TreeGrafter"/>
</dbReference>
<sequence>MPNLDLISLDLIENFRDKDVIAGFAKKIAILAQSLKQKLVIMEVCGGHTHTLMRYGLTQLMPENIEFIHGPGCPVCVMPKNRINQAYEIAMQKDTILLSLGDMIKIPGSFGSLADARARGASVQFLYSPLQALEIAKNNPQKKVVFFAIGFETTTPMTAALVEKALQENITNLFFHINHVLVPPPLCAILDSKNSRINALIAPSHVSAISGAKIYKDIVEKYSIPAVVSGFEPVDMMESVYRLVKQKVEGRSELEIQYKRVVSMSGNLKAQALVEKYFTKRKSFEWRGLGNIADSALKLKEQYAYIDAEVVFDEILSKDSVADNKACRCGDILRGVAKPFDCKVFGKACTPSNPLGSCMVSSEGACAAYYKYGTL</sequence>
<evidence type="ECO:0000256" key="2">
    <source>
        <dbReference type="ARBA" id="ARBA00022723"/>
    </source>
</evidence>
<dbReference type="PANTHER" id="PTHR30149:SF0">
    <property type="entry name" value="HYDROGENASE MATURATION FACTOR HYPD"/>
    <property type="match status" value="1"/>
</dbReference>
<dbReference type="Proteomes" id="UP000029921">
    <property type="component" value="Unassembled WGS sequence"/>
</dbReference>
<evidence type="ECO:0000313" key="4">
    <source>
        <dbReference type="EMBL" id="TLD93585.1"/>
    </source>
</evidence>
<dbReference type="PIRSF" id="PIRSF005622">
    <property type="entry name" value="Hydrgn_mat_hypD"/>
    <property type="match status" value="1"/>
</dbReference>
<protein>
    <submittedName>
        <fullName evidence="4">Hydrogenase formation protein HypD</fullName>
    </submittedName>
</protein>
<dbReference type="PANTHER" id="PTHR30149">
    <property type="entry name" value="HYDROGENASE PROTEIN ASSEMBLY PROTEIN HYPD"/>
    <property type="match status" value="1"/>
</dbReference>
<accession>A0A4U8T2D8</accession>
<dbReference type="GO" id="GO:0070025">
    <property type="term" value="F:carbon monoxide binding"/>
    <property type="evidence" value="ECO:0007669"/>
    <property type="project" value="TreeGrafter"/>
</dbReference>
<keyword evidence="5" id="KW-1185">Reference proteome</keyword>